<proteinExistence type="predicted"/>
<dbReference type="EMBL" id="FWFR01000002">
    <property type="protein sequence ID" value="SLN58986.1"/>
    <property type="molecule type" value="Genomic_DNA"/>
</dbReference>
<dbReference type="RefSeq" id="WP_085883939.1">
    <property type="nucleotide sequence ID" value="NZ_FWFR01000002.1"/>
</dbReference>
<dbReference type="Pfam" id="PF01177">
    <property type="entry name" value="Asp_Glu_race"/>
    <property type="match status" value="1"/>
</dbReference>
<sequence>MASGDDGPAGTVGIVMLDTAFPRPAGDIGNPASFDGPVRLARVPGAAVGRVVVDEAIDEGLASDLLAAALRLEAEEACAVIATSCGFLAPLQTRFQAALRVPFLSSALLWLPMLGAQYGGDAPLGILTFDADRLGRRHVPGGNLDGLAIEGLPKTGELYRVIAEDRPALDEEKAAADVALATGRLLGRAPGCRAIILECTNLAPYRAAIRNHFDGPVLGLCELVRTYLDPHAICAWRPAATSG</sequence>
<evidence type="ECO:0008006" key="3">
    <source>
        <dbReference type="Google" id="ProtNLM"/>
    </source>
</evidence>
<dbReference type="GO" id="GO:0047661">
    <property type="term" value="F:amino-acid racemase activity"/>
    <property type="evidence" value="ECO:0007669"/>
    <property type="project" value="InterPro"/>
</dbReference>
<organism evidence="1 2">
    <name type="scientific">Oceanibacterium hippocampi</name>
    <dbReference type="NCBI Taxonomy" id="745714"/>
    <lineage>
        <taxon>Bacteria</taxon>
        <taxon>Pseudomonadati</taxon>
        <taxon>Pseudomonadota</taxon>
        <taxon>Alphaproteobacteria</taxon>
        <taxon>Sneathiellales</taxon>
        <taxon>Sneathiellaceae</taxon>
        <taxon>Oceanibacterium</taxon>
    </lineage>
</organism>
<protein>
    <recommendedName>
        <fullName evidence="3">Asp/Glu/Hydantoin racemase</fullName>
    </recommendedName>
</protein>
<accession>A0A1Y5TA49</accession>
<dbReference type="InParanoid" id="A0A1Y5TA49"/>
<dbReference type="OrthoDB" id="5465390at2"/>
<name>A0A1Y5TA49_9PROT</name>
<dbReference type="InterPro" id="IPR015942">
    <property type="entry name" value="Asp/Glu/hydantoin_racemase"/>
</dbReference>
<gene>
    <name evidence="1" type="ORF">OCH7691_02601</name>
</gene>
<reference evidence="1 2" key="1">
    <citation type="submission" date="2017-03" db="EMBL/GenBank/DDBJ databases">
        <authorList>
            <person name="Afonso C.L."/>
            <person name="Miller P.J."/>
            <person name="Scott M.A."/>
            <person name="Spackman E."/>
            <person name="Goraichik I."/>
            <person name="Dimitrov K.M."/>
            <person name="Suarez D.L."/>
            <person name="Swayne D.E."/>
        </authorList>
    </citation>
    <scope>NUCLEOTIDE SEQUENCE [LARGE SCALE GENOMIC DNA]</scope>
    <source>
        <strain evidence="1 2">CECT 7691</strain>
    </source>
</reference>
<dbReference type="AlphaFoldDB" id="A0A1Y5TA49"/>
<evidence type="ECO:0000313" key="1">
    <source>
        <dbReference type="EMBL" id="SLN58986.1"/>
    </source>
</evidence>
<evidence type="ECO:0000313" key="2">
    <source>
        <dbReference type="Proteomes" id="UP000193200"/>
    </source>
</evidence>
<dbReference type="Proteomes" id="UP000193200">
    <property type="component" value="Unassembled WGS sequence"/>
</dbReference>
<keyword evidence="2" id="KW-1185">Reference proteome</keyword>